<proteinExistence type="predicted"/>
<reference evidence="3" key="1">
    <citation type="journal article" date="2017" name="Genome Biol.">
        <title>Comparative genomics reveals high biological diversity and specific adaptations in the industrially and medically important fungal genus Aspergillus.</title>
        <authorList>
            <person name="de Vries R.P."/>
            <person name="Riley R."/>
            <person name="Wiebenga A."/>
            <person name="Aguilar-Osorio G."/>
            <person name="Amillis S."/>
            <person name="Uchima C.A."/>
            <person name="Anderluh G."/>
            <person name="Asadollahi M."/>
            <person name="Askin M."/>
            <person name="Barry K."/>
            <person name="Battaglia E."/>
            <person name="Bayram O."/>
            <person name="Benocci T."/>
            <person name="Braus-Stromeyer S.A."/>
            <person name="Caldana C."/>
            <person name="Canovas D."/>
            <person name="Cerqueira G.C."/>
            <person name="Chen F."/>
            <person name="Chen W."/>
            <person name="Choi C."/>
            <person name="Clum A."/>
            <person name="Dos Santos R.A."/>
            <person name="Damasio A.R."/>
            <person name="Diallinas G."/>
            <person name="Emri T."/>
            <person name="Fekete E."/>
            <person name="Flipphi M."/>
            <person name="Freyberg S."/>
            <person name="Gallo A."/>
            <person name="Gournas C."/>
            <person name="Habgood R."/>
            <person name="Hainaut M."/>
            <person name="Harispe M.L."/>
            <person name="Henrissat B."/>
            <person name="Hilden K.S."/>
            <person name="Hope R."/>
            <person name="Hossain A."/>
            <person name="Karabika E."/>
            <person name="Karaffa L."/>
            <person name="Karanyi Z."/>
            <person name="Krasevec N."/>
            <person name="Kuo A."/>
            <person name="Kusch H."/>
            <person name="LaButti K."/>
            <person name="Lagendijk E.L."/>
            <person name="Lapidus A."/>
            <person name="Levasseur A."/>
            <person name="Lindquist E."/>
            <person name="Lipzen A."/>
            <person name="Logrieco A.F."/>
            <person name="MacCabe A."/>
            <person name="Maekelae M.R."/>
            <person name="Malavazi I."/>
            <person name="Melin P."/>
            <person name="Meyer V."/>
            <person name="Mielnichuk N."/>
            <person name="Miskei M."/>
            <person name="Molnar A.P."/>
            <person name="Mule G."/>
            <person name="Ngan C.Y."/>
            <person name="Orejas M."/>
            <person name="Orosz E."/>
            <person name="Ouedraogo J.P."/>
            <person name="Overkamp K.M."/>
            <person name="Park H.-S."/>
            <person name="Perrone G."/>
            <person name="Piumi F."/>
            <person name="Punt P.J."/>
            <person name="Ram A.F."/>
            <person name="Ramon A."/>
            <person name="Rauscher S."/>
            <person name="Record E."/>
            <person name="Riano-Pachon D.M."/>
            <person name="Robert V."/>
            <person name="Roehrig J."/>
            <person name="Ruller R."/>
            <person name="Salamov A."/>
            <person name="Salih N.S."/>
            <person name="Samson R.A."/>
            <person name="Sandor E."/>
            <person name="Sanguinetti M."/>
            <person name="Schuetze T."/>
            <person name="Sepcic K."/>
            <person name="Shelest E."/>
            <person name="Sherlock G."/>
            <person name="Sophianopoulou V."/>
            <person name="Squina F.M."/>
            <person name="Sun H."/>
            <person name="Susca A."/>
            <person name="Todd R.B."/>
            <person name="Tsang A."/>
            <person name="Unkles S.E."/>
            <person name="van de Wiele N."/>
            <person name="van Rossen-Uffink D."/>
            <person name="Oliveira J.V."/>
            <person name="Vesth T.C."/>
            <person name="Visser J."/>
            <person name="Yu J.-H."/>
            <person name="Zhou M."/>
            <person name="Andersen M.R."/>
            <person name="Archer D.B."/>
            <person name="Baker S.E."/>
            <person name="Benoit I."/>
            <person name="Brakhage A.A."/>
            <person name="Braus G.H."/>
            <person name="Fischer R."/>
            <person name="Frisvad J.C."/>
            <person name="Goldman G.H."/>
            <person name="Houbraken J."/>
            <person name="Oakley B."/>
            <person name="Pocsi I."/>
            <person name="Scazzocchio C."/>
            <person name="Seiboth B."/>
            <person name="vanKuyk P.A."/>
            <person name="Wortman J."/>
            <person name="Dyer P.S."/>
            <person name="Grigoriev I.V."/>
        </authorList>
    </citation>
    <scope>NUCLEOTIDE SEQUENCE [LARGE SCALE GENOMIC DNA]</scope>
    <source>
        <strain evidence="3">CBS 593.65</strain>
    </source>
</reference>
<protein>
    <recommendedName>
        <fullName evidence="1">FAD/NAD(P)-binding domain-containing protein</fullName>
    </recommendedName>
</protein>
<dbReference type="Proteomes" id="UP000184356">
    <property type="component" value="Unassembled WGS sequence"/>
</dbReference>
<organism evidence="2 3">
    <name type="scientific">Aspergillus sydowii CBS 593.65</name>
    <dbReference type="NCBI Taxonomy" id="1036612"/>
    <lineage>
        <taxon>Eukaryota</taxon>
        <taxon>Fungi</taxon>
        <taxon>Dikarya</taxon>
        <taxon>Ascomycota</taxon>
        <taxon>Pezizomycotina</taxon>
        <taxon>Eurotiomycetes</taxon>
        <taxon>Eurotiomycetidae</taxon>
        <taxon>Eurotiales</taxon>
        <taxon>Aspergillaceae</taxon>
        <taxon>Aspergillus</taxon>
        <taxon>Aspergillus subgen. Nidulantes</taxon>
    </lineage>
</organism>
<dbReference type="GO" id="GO:0050660">
    <property type="term" value="F:flavin adenine dinucleotide binding"/>
    <property type="evidence" value="ECO:0007669"/>
    <property type="project" value="TreeGrafter"/>
</dbReference>
<dbReference type="STRING" id="1036612.A0A1L9T5Q5"/>
<dbReference type="PRINTS" id="PR00368">
    <property type="entry name" value="FADPNR"/>
</dbReference>
<dbReference type="GO" id="GO:0004174">
    <property type="term" value="F:electron-transferring-flavoprotein dehydrogenase activity"/>
    <property type="evidence" value="ECO:0007669"/>
    <property type="project" value="TreeGrafter"/>
</dbReference>
<dbReference type="EMBL" id="KV878594">
    <property type="protein sequence ID" value="OJJ54769.1"/>
    <property type="molecule type" value="Genomic_DNA"/>
</dbReference>
<dbReference type="InterPro" id="IPR036188">
    <property type="entry name" value="FAD/NAD-bd_sf"/>
</dbReference>
<evidence type="ECO:0000313" key="3">
    <source>
        <dbReference type="Proteomes" id="UP000184356"/>
    </source>
</evidence>
<dbReference type="GO" id="GO:0005737">
    <property type="term" value="C:cytoplasm"/>
    <property type="evidence" value="ECO:0007669"/>
    <property type="project" value="TreeGrafter"/>
</dbReference>
<dbReference type="RefSeq" id="XP_040698575.1">
    <property type="nucleotide sequence ID" value="XM_040842853.1"/>
</dbReference>
<feature type="domain" description="FAD/NAD(P)-binding" evidence="1">
    <location>
        <begin position="44"/>
        <end position="336"/>
    </location>
</feature>
<dbReference type="InterPro" id="IPR023753">
    <property type="entry name" value="FAD/NAD-binding_dom"/>
</dbReference>
<dbReference type="AlphaFoldDB" id="A0A1L9T5Q5"/>
<dbReference type="VEuPathDB" id="FungiDB:ASPSYDRAFT_159800"/>
<gene>
    <name evidence="2" type="ORF">ASPSYDRAFT_159800</name>
</gene>
<dbReference type="SUPFAM" id="SSF51905">
    <property type="entry name" value="FAD/NAD(P)-binding domain"/>
    <property type="match status" value="1"/>
</dbReference>
<sequence length="443" mass="47997">MAWDKLTLVTKTLPWFLPYLLRASIHRITALFHKYSYKPTENAKQVVVIGGSFAGLQIVHHLTESLPTGYKVVWIEKNSHLNFVFAFPRFSVVSGYEERAFIPYEGVENVAPNGILTRIQDRVVEVCDGYVKLASGQTVEYAYLAIATGATRALPGQVVATERADGAEELRGVQGVIKESQRIAVVGAGAVGVELAADIKDVFPDKEVTLVHSRDGVLNRFGKRLQDYTLSALRDDLKVRVLLNERPKLPEGEALVKSSTLQFSDGGTEEFDLIIRCTGQTPNSSMLAPLYPTAISSSTSQILVKPTFQIDTSTSKSGEKSASDPRIFAFGDVAAHPGPLMARAGGSSPLFVRTGESETVAANILSLVKGQEAKAVYTPNMFVEGSIKLTLGRKRSVIYSSDPDGTEVLIEMGGGPEDMDVGRAWSQFGGVKEGKEKGKIKGN</sequence>
<dbReference type="Gene3D" id="3.50.50.100">
    <property type="match status" value="1"/>
</dbReference>
<evidence type="ECO:0000313" key="2">
    <source>
        <dbReference type="EMBL" id="OJJ54769.1"/>
    </source>
</evidence>
<dbReference type="Pfam" id="PF07992">
    <property type="entry name" value="Pyr_redox_2"/>
    <property type="match status" value="1"/>
</dbReference>
<dbReference type="PANTHER" id="PTHR43735">
    <property type="entry name" value="APOPTOSIS-INDUCING FACTOR 1"/>
    <property type="match status" value="1"/>
</dbReference>
<accession>A0A1L9T5Q5</accession>
<dbReference type="OrthoDB" id="202203at2759"/>
<keyword evidence="3" id="KW-1185">Reference proteome</keyword>
<dbReference type="GeneID" id="63758926"/>
<dbReference type="PANTHER" id="PTHR43735:SF5">
    <property type="entry name" value="FAD_NAD(P)-BINDING DOMAIN-CONTAINING PROTEIN"/>
    <property type="match status" value="1"/>
</dbReference>
<name>A0A1L9T5Q5_9EURO</name>
<evidence type="ECO:0000259" key="1">
    <source>
        <dbReference type="Pfam" id="PF07992"/>
    </source>
</evidence>